<dbReference type="RefSeq" id="WP_147922759.1">
    <property type="nucleotide sequence ID" value="NZ_VRTY01000064.1"/>
</dbReference>
<dbReference type="Proteomes" id="UP000321926">
    <property type="component" value="Unassembled WGS sequence"/>
</dbReference>
<dbReference type="OrthoDB" id="978586at2"/>
<dbReference type="PROSITE" id="PS51257">
    <property type="entry name" value="PROKAR_LIPOPROTEIN"/>
    <property type="match status" value="1"/>
</dbReference>
<dbReference type="AlphaFoldDB" id="A0A5C8JKS1"/>
<evidence type="ECO:0000313" key="2">
    <source>
        <dbReference type="EMBL" id="TXK37187.1"/>
    </source>
</evidence>
<proteinExistence type="predicted"/>
<feature type="region of interest" description="Disordered" evidence="1">
    <location>
        <begin position="55"/>
        <end position="81"/>
    </location>
</feature>
<protein>
    <recommendedName>
        <fullName evidence="4">Toxin-antitoxin system YwqK family antitoxin</fullName>
    </recommendedName>
</protein>
<comment type="caution">
    <text evidence="2">The sequence shown here is derived from an EMBL/GenBank/DDBJ whole genome shotgun (WGS) entry which is preliminary data.</text>
</comment>
<organism evidence="2 3">
    <name type="scientific">Pontibacter qinzhouensis</name>
    <dbReference type="NCBI Taxonomy" id="2603253"/>
    <lineage>
        <taxon>Bacteria</taxon>
        <taxon>Pseudomonadati</taxon>
        <taxon>Bacteroidota</taxon>
        <taxon>Cytophagia</taxon>
        <taxon>Cytophagales</taxon>
        <taxon>Hymenobacteraceae</taxon>
        <taxon>Pontibacter</taxon>
    </lineage>
</organism>
<gene>
    <name evidence="2" type="ORF">FVR03_15960</name>
</gene>
<dbReference type="SUPFAM" id="SSF82185">
    <property type="entry name" value="Histone H3 K4-specific methyltransferase SET7/9 N-terminal domain"/>
    <property type="match status" value="1"/>
</dbReference>
<dbReference type="EMBL" id="VRTY01000064">
    <property type="protein sequence ID" value="TXK37187.1"/>
    <property type="molecule type" value="Genomic_DNA"/>
</dbReference>
<accession>A0A5C8JKS1</accession>
<reference evidence="2 3" key="1">
    <citation type="submission" date="2019-08" db="EMBL/GenBank/DDBJ databases">
        <authorList>
            <person name="Shi S."/>
        </authorList>
    </citation>
    <scope>NUCLEOTIDE SEQUENCE [LARGE SCALE GENOMIC DNA]</scope>
    <source>
        <strain evidence="2 3">GY10130</strain>
    </source>
</reference>
<name>A0A5C8JKS1_9BACT</name>
<evidence type="ECO:0008006" key="4">
    <source>
        <dbReference type="Google" id="ProtNLM"/>
    </source>
</evidence>
<keyword evidence="3" id="KW-1185">Reference proteome</keyword>
<evidence type="ECO:0000256" key="1">
    <source>
        <dbReference type="SAM" id="MobiDB-lite"/>
    </source>
</evidence>
<sequence>MRHSFLFILVGMVMGLTAGLSGCGSTKYNSDYNLSRALQKENAKNKTLALADTAKPSLENKLPEEETDDVEEKKKKKKKQSKRFFMGHKVSRGFIKSGGSGNRQVLETFSFLPVYEEPNPYAPEKYFYDTKKRKIYRTGGQVDPEKFKILHGPYKKKIGDQVVEEGYFYVGTKHLRWERYRNNEDNVLLDKRHYEKGFLRDAVVTYYGDTKKIKEVIPYAYGEVQGMYYRFYENGQVEWSGMYEKGRKVGVWIKHYDFRNRRHYEYQYPKTGFDSPFEPFLIKEYDRHGSLVYEKGKLDKRSSAQR</sequence>
<evidence type="ECO:0000313" key="3">
    <source>
        <dbReference type="Proteomes" id="UP000321926"/>
    </source>
</evidence>